<organism evidence="1 2">
    <name type="scientific">Dreissena polymorpha</name>
    <name type="common">Zebra mussel</name>
    <name type="synonym">Mytilus polymorpha</name>
    <dbReference type="NCBI Taxonomy" id="45954"/>
    <lineage>
        <taxon>Eukaryota</taxon>
        <taxon>Metazoa</taxon>
        <taxon>Spiralia</taxon>
        <taxon>Lophotrochozoa</taxon>
        <taxon>Mollusca</taxon>
        <taxon>Bivalvia</taxon>
        <taxon>Autobranchia</taxon>
        <taxon>Heteroconchia</taxon>
        <taxon>Euheterodonta</taxon>
        <taxon>Imparidentia</taxon>
        <taxon>Neoheterodontei</taxon>
        <taxon>Myida</taxon>
        <taxon>Dreissenoidea</taxon>
        <taxon>Dreissenidae</taxon>
        <taxon>Dreissena</taxon>
    </lineage>
</organism>
<comment type="caution">
    <text evidence="1">The sequence shown here is derived from an EMBL/GenBank/DDBJ whole genome shotgun (WGS) entry which is preliminary data.</text>
</comment>
<dbReference type="Proteomes" id="UP000828390">
    <property type="component" value="Unassembled WGS sequence"/>
</dbReference>
<proteinExistence type="predicted"/>
<accession>A0A9D3Y4N2</accession>
<evidence type="ECO:0000313" key="2">
    <source>
        <dbReference type="Proteomes" id="UP000828390"/>
    </source>
</evidence>
<reference evidence="1" key="1">
    <citation type="journal article" date="2019" name="bioRxiv">
        <title>The Genome of the Zebra Mussel, Dreissena polymorpha: A Resource for Invasive Species Research.</title>
        <authorList>
            <person name="McCartney M.A."/>
            <person name="Auch B."/>
            <person name="Kono T."/>
            <person name="Mallez S."/>
            <person name="Zhang Y."/>
            <person name="Obille A."/>
            <person name="Becker A."/>
            <person name="Abrahante J.E."/>
            <person name="Garbe J."/>
            <person name="Badalamenti J.P."/>
            <person name="Herman A."/>
            <person name="Mangelson H."/>
            <person name="Liachko I."/>
            <person name="Sullivan S."/>
            <person name="Sone E.D."/>
            <person name="Koren S."/>
            <person name="Silverstein K.A.T."/>
            <person name="Beckman K.B."/>
            <person name="Gohl D.M."/>
        </authorList>
    </citation>
    <scope>NUCLEOTIDE SEQUENCE</scope>
    <source>
        <strain evidence="1">Duluth1</strain>
        <tissue evidence="1">Whole animal</tissue>
    </source>
</reference>
<dbReference type="AlphaFoldDB" id="A0A9D3Y4N2"/>
<keyword evidence="2" id="KW-1185">Reference proteome</keyword>
<reference evidence="1" key="2">
    <citation type="submission" date="2020-11" db="EMBL/GenBank/DDBJ databases">
        <authorList>
            <person name="McCartney M.A."/>
            <person name="Auch B."/>
            <person name="Kono T."/>
            <person name="Mallez S."/>
            <person name="Becker A."/>
            <person name="Gohl D.M."/>
            <person name="Silverstein K.A.T."/>
            <person name="Koren S."/>
            <person name="Bechman K.B."/>
            <person name="Herman A."/>
            <person name="Abrahante J.E."/>
            <person name="Garbe J."/>
        </authorList>
    </citation>
    <scope>NUCLEOTIDE SEQUENCE</scope>
    <source>
        <strain evidence="1">Duluth1</strain>
        <tissue evidence="1">Whole animal</tissue>
    </source>
</reference>
<evidence type="ECO:0000313" key="1">
    <source>
        <dbReference type="EMBL" id="KAH3692549.1"/>
    </source>
</evidence>
<name>A0A9D3Y4N2_DREPO</name>
<dbReference type="EMBL" id="JAIWYP010000021">
    <property type="protein sequence ID" value="KAH3692549.1"/>
    <property type="molecule type" value="Genomic_DNA"/>
</dbReference>
<sequence>MLHIIAKYSFILEPITQALQAVQFDMIRVKTQVDNLTSVFTDHLENEDLIFADDIFGPALKIAEDIGATMTIPRQCGQQVHRANVGGTSEEYYQRTIYIPCMD</sequence>
<protein>
    <submittedName>
        <fullName evidence="1">Uncharacterized protein</fullName>
    </submittedName>
</protein>
<gene>
    <name evidence="1" type="ORF">DPMN_193098</name>
</gene>